<reference evidence="2 3" key="1">
    <citation type="submission" date="2020-04" db="EMBL/GenBank/DDBJ databases">
        <authorList>
            <person name="Depoorter E."/>
        </authorList>
    </citation>
    <scope>NUCLEOTIDE SEQUENCE [LARGE SCALE GENOMIC DNA]</scope>
    <source>
        <strain evidence="2 3">BCC0217</strain>
    </source>
</reference>
<dbReference type="Proteomes" id="UP000494301">
    <property type="component" value="Unassembled WGS sequence"/>
</dbReference>
<evidence type="ECO:0000313" key="3">
    <source>
        <dbReference type="Proteomes" id="UP000494301"/>
    </source>
</evidence>
<dbReference type="Pfam" id="PF15655">
    <property type="entry name" value="Imm-NTF2"/>
    <property type="match status" value="1"/>
</dbReference>
<sequence>MLKMNRWERDFYQKKRNALGGGLDVTSLDERARKHLLEILEQWAFQDKTNQGRLIDLGCSDPPTYDPETDVEDSVESSGGEVVFTFHQTVGLLTVFRFTMKRSGEEWKIKKKEFLNYKDKWQRSAL</sequence>
<accession>A0A6J5J320</accession>
<name>A0A6J5J320_9BURK</name>
<protein>
    <submittedName>
        <fullName evidence="2">Immunity protein RhsIA</fullName>
    </submittedName>
</protein>
<dbReference type="AlphaFoldDB" id="A0A6J5J320"/>
<gene>
    <name evidence="2" type="primary">rhsIA</name>
    <name evidence="2" type="ORF">BLA3211_03720</name>
</gene>
<evidence type="ECO:0000259" key="1">
    <source>
        <dbReference type="Pfam" id="PF15655"/>
    </source>
</evidence>
<feature type="domain" description="NTF2 fold immunity protein" evidence="1">
    <location>
        <begin position="2"/>
        <end position="123"/>
    </location>
</feature>
<dbReference type="EMBL" id="CABWIL020000012">
    <property type="protein sequence ID" value="CAB3966017.1"/>
    <property type="molecule type" value="Genomic_DNA"/>
</dbReference>
<evidence type="ECO:0000313" key="2">
    <source>
        <dbReference type="EMBL" id="CAB3966017.1"/>
    </source>
</evidence>
<proteinExistence type="predicted"/>
<dbReference type="InterPro" id="IPR028049">
    <property type="entry name" value="Imm-NTF2"/>
</dbReference>
<organism evidence="2 3">
    <name type="scientific">Burkholderia aenigmatica</name>
    <dbReference type="NCBI Taxonomy" id="2015348"/>
    <lineage>
        <taxon>Bacteria</taxon>
        <taxon>Pseudomonadati</taxon>
        <taxon>Pseudomonadota</taxon>
        <taxon>Betaproteobacteria</taxon>
        <taxon>Burkholderiales</taxon>
        <taxon>Burkholderiaceae</taxon>
        <taxon>Burkholderia</taxon>
        <taxon>Burkholderia cepacia complex</taxon>
    </lineage>
</organism>